<dbReference type="SUPFAM" id="SSF52833">
    <property type="entry name" value="Thioredoxin-like"/>
    <property type="match status" value="1"/>
</dbReference>
<dbReference type="SFLD" id="SFLDG00358">
    <property type="entry name" value="Main_(cytGST)"/>
    <property type="match status" value="1"/>
</dbReference>
<protein>
    <submittedName>
        <fullName evidence="2">Glutathione S-transferase family protein</fullName>
    </submittedName>
</protein>
<evidence type="ECO:0000313" key="2">
    <source>
        <dbReference type="EMBL" id="MEG3436482.1"/>
    </source>
</evidence>
<dbReference type="FunFam" id="3.40.30.10:FF:000206">
    <property type="entry name" value="Probable glutathione S-transferase"/>
    <property type="match status" value="1"/>
</dbReference>
<dbReference type="RefSeq" id="WP_332863937.1">
    <property type="nucleotide sequence ID" value="NZ_JBAFSM010000006.1"/>
</dbReference>
<dbReference type="Pfam" id="PF13410">
    <property type="entry name" value="GST_C_2"/>
    <property type="match status" value="1"/>
</dbReference>
<dbReference type="CDD" id="cd03194">
    <property type="entry name" value="GST_C_3"/>
    <property type="match status" value="1"/>
</dbReference>
<dbReference type="InterPro" id="IPR036282">
    <property type="entry name" value="Glutathione-S-Trfase_C_sf"/>
</dbReference>
<keyword evidence="3" id="KW-1185">Reference proteome</keyword>
<dbReference type="GO" id="GO:0004364">
    <property type="term" value="F:glutathione transferase activity"/>
    <property type="evidence" value="ECO:0007669"/>
    <property type="project" value="TreeGrafter"/>
</dbReference>
<dbReference type="Pfam" id="PF13409">
    <property type="entry name" value="GST_N_2"/>
    <property type="match status" value="1"/>
</dbReference>
<dbReference type="GO" id="GO:0006559">
    <property type="term" value="P:L-phenylalanine catabolic process"/>
    <property type="evidence" value="ECO:0007669"/>
    <property type="project" value="TreeGrafter"/>
</dbReference>
<reference evidence="2 3" key="1">
    <citation type="submission" date="2024-01" db="EMBL/GenBank/DDBJ databases">
        <title>Genomic insights into the taxonomy and metabolism of the cyanobacterium Pannus brasiliensis CCIBt3594.</title>
        <authorList>
            <person name="Machado M."/>
            <person name="Botero N.B."/>
            <person name="Andreote A.P.D."/>
            <person name="Feitosa A.M.T."/>
            <person name="Popin R."/>
            <person name="Sivonen K."/>
            <person name="Fiore M.F."/>
        </authorList>
    </citation>
    <scope>NUCLEOTIDE SEQUENCE [LARGE SCALE GENOMIC DNA]</scope>
    <source>
        <strain evidence="2 3">CCIBt3594</strain>
    </source>
</reference>
<sequence>MSELTLVIGNKNYSSWSLRPWLAMKQAELDFQEIRIPLYAENSREEILKYSPSGKVPVLLHNNLVIWESLAICEYIAEQFEPGLWPEDGKIRAIARSVSHEMHGGFFALRQNMPMNCRARHPGQGMTPEVEKDIQRISEIWRDCRTEYGQDGDFLFGNFSIADAMFAPVVLRFVTYGVKLGAIEQEYADTIYNLHNLQAWVEAGVQETEIIADAEIY</sequence>
<comment type="caution">
    <text evidence="2">The sequence shown here is derived from an EMBL/GenBank/DDBJ whole genome shotgun (WGS) entry which is preliminary data.</text>
</comment>
<dbReference type="AlphaFoldDB" id="A0AAW9QQJ3"/>
<feature type="domain" description="GST N-terminal" evidence="1">
    <location>
        <begin position="4"/>
        <end position="84"/>
    </location>
</feature>
<accession>A0AAW9QQJ3</accession>
<name>A0AAW9QQJ3_9CHRO</name>
<dbReference type="GO" id="GO:0006749">
    <property type="term" value="P:glutathione metabolic process"/>
    <property type="evidence" value="ECO:0007669"/>
    <property type="project" value="TreeGrafter"/>
</dbReference>
<dbReference type="Gene3D" id="1.20.1050.10">
    <property type="match status" value="1"/>
</dbReference>
<evidence type="ECO:0000313" key="3">
    <source>
        <dbReference type="Proteomes" id="UP001328733"/>
    </source>
</evidence>
<dbReference type="InterPro" id="IPR036249">
    <property type="entry name" value="Thioredoxin-like_sf"/>
</dbReference>
<dbReference type="SUPFAM" id="SSF47616">
    <property type="entry name" value="GST C-terminal domain-like"/>
    <property type="match status" value="1"/>
</dbReference>
<evidence type="ECO:0000259" key="1">
    <source>
        <dbReference type="PROSITE" id="PS50404"/>
    </source>
</evidence>
<dbReference type="PANTHER" id="PTHR42673:SF4">
    <property type="entry name" value="MALEYLACETOACETATE ISOMERASE"/>
    <property type="match status" value="1"/>
</dbReference>
<dbReference type="EMBL" id="JBAFSM010000006">
    <property type="protein sequence ID" value="MEG3436482.1"/>
    <property type="molecule type" value="Genomic_DNA"/>
</dbReference>
<proteinExistence type="predicted"/>
<dbReference type="InterPro" id="IPR040079">
    <property type="entry name" value="Glutathione_S-Trfase"/>
</dbReference>
<gene>
    <name evidence="2" type="ORF">V0288_05065</name>
</gene>
<dbReference type="PANTHER" id="PTHR42673">
    <property type="entry name" value="MALEYLACETOACETATE ISOMERASE"/>
    <property type="match status" value="1"/>
</dbReference>
<organism evidence="2 3">
    <name type="scientific">Pannus brasiliensis CCIBt3594</name>
    <dbReference type="NCBI Taxonomy" id="1427578"/>
    <lineage>
        <taxon>Bacteria</taxon>
        <taxon>Bacillati</taxon>
        <taxon>Cyanobacteriota</taxon>
        <taxon>Cyanophyceae</taxon>
        <taxon>Oscillatoriophycideae</taxon>
        <taxon>Chroococcales</taxon>
        <taxon>Microcystaceae</taxon>
        <taxon>Pannus</taxon>
    </lineage>
</organism>
<dbReference type="CDD" id="cd03043">
    <property type="entry name" value="GST_N_1"/>
    <property type="match status" value="1"/>
</dbReference>
<dbReference type="GO" id="GO:0016034">
    <property type="term" value="F:maleylacetoacetate isomerase activity"/>
    <property type="evidence" value="ECO:0007669"/>
    <property type="project" value="TreeGrafter"/>
</dbReference>
<dbReference type="SFLD" id="SFLDS00019">
    <property type="entry name" value="Glutathione_Transferase_(cytos"/>
    <property type="match status" value="1"/>
</dbReference>
<dbReference type="PROSITE" id="PS50404">
    <property type="entry name" value="GST_NTER"/>
    <property type="match status" value="1"/>
</dbReference>
<dbReference type="Proteomes" id="UP001328733">
    <property type="component" value="Unassembled WGS sequence"/>
</dbReference>
<dbReference type="InterPro" id="IPR004045">
    <property type="entry name" value="Glutathione_S-Trfase_N"/>
</dbReference>
<dbReference type="Gene3D" id="3.40.30.10">
    <property type="entry name" value="Glutaredoxin"/>
    <property type="match status" value="1"/>
</dbReference>